<evidence type="ECO:0000313" key="2">
    <source>
        <dbReference type="EMBL" id="CAG7616616.1"/>
    </source>
</evidence>
<reference evidence="2" key="1">
    <citation type="submission" date="2021-06" db="EMBL/GenBank/DDBJ databases">
        <authorList>
            <person name="Arsene-Ploetze F."/>
        </authorList>
    </citation>
    <scope>NUCLEOTIDE SEQUENCE</scope>
    <source>
        <strain evidence="2">SBRY1</strain>
    </source>
</reference>
<name>A0A9W4E840_9ACTN</name>
<comment type="caution">
    <text evidence="2">The sequence shown here is derived from an EMBL/GenBank/DDBJ whole genome shotgun (WGS) entry which is preliminary data.</text>
</comment>
<keyword evidence="3" id="KW-1185">Reference proteome</keyword>
<dbReference type="EMBL" id="CAJVAX010000003">
    <property type="protein sequence ID" value="CAG7616616.1"/>
    <property type="molecule type" value="Genomic_DNA"/>
</dbReference>
<feature type="region of interest" description="Disordered" evidence="1">
    <location>
        <begin position="1"/>
        <end position="58"/>
    </location>
</feature>
<sequence>MRCLFGGAEPIGARGTARQAPTGARVVTDRKGLSGPPPELRLGVPPSRFARDHRPVGG</sequence>
<gene>
    <name evidence="2" type="ORF">SBRY_110206</name>
</gene>
<dbReference type="AlphaFoldDB" id="A0A9W4E840"/>
<evidence type="ECO:0000313" key="3">
    <source>
        <dbReference type="Proteomes" id="UP001153328"/>
    </source>
</evidence>
<feature type="compositionally biased region" description="Basic and acidic residues" evidence="1">
    <location>
        <begin position="49"/>
        <end position="58"/>
    </location>
</feature>
<dbReference type="Proteomes" id="UP001153328">
    <property type="component" value="Unassembled WGS sequence"/>
</dbReference>
<accession>A0A9W4E840</accession>
<evidence type="ECO:0000256" key="1">
    <source>
        <dbReference type="SAM" id="MobiDB-lite"/>
    </source>
</evidence>
<organism evidence="2 3">
    <name type="scientific">Actinacidiphila bryophytorum</name>
    <dbReference type="NCBI Taxonomy" id="1436133"/>
    <lineage>
        <taxon>Bacteria</taxon>
        <taxon>Bacillati</taxon>
        <taxon>Actinomycetota</taxon>
        <taxon>Actinomycetes</taxon>
        <taxon>Kitasatosporales</taxon>
        <taxon>Streptomycetaceae</taxon>
        <taxon>Actinacidiphila</taxon>
    </lineage>
</organism>
<protein>
    <submittedName>
        <fullName evidence="2">Uncharacterized protein</fullName>
    </submittedName>
</protein>
<proteinExistence type="predicted"/>